<dbReference type="Proteomes" id="UP000596063">
    <property type="component" value="Chromosome"/>
</dbReference>
<name>A0A7T4QYV7_9GAMM</name>
<protein>
    <recommendedName>
        <fullName evidence="1">Thiolase C-terminal domain-containing protein</fullName>
    </recommendedName>
</protein>
<sequence length="388" mass="41696">MKIAKQAAVVGIGSTPYYRRGESHPQTFNEMICKAVIAATEDAGLSIKDIDGFSYYSSGTDTPLLMESLGIPEVRYSSMVTSGGGGSVGAVQNAAMAIATGAANVVVVPFCMQQPMGKRYGSIMSQIDPTPDKAFFMAGGLVGPGHFFAMLAKRHMHQYGTRREAFCEVAISTRENAITRPQARFRTPLTKEEYFAGPMIADPLCRYDFCLENDIAGALILTSAERAKDLKQRPAYVLNGEQGGRREWGRAIAWMNMPDEYFASAGYASIAEHLYGDAGITAADVDVALLYDHFSPMVVMQLEDFGFCKRGEGGAFVEDGNIRFKGGSIPVNPHGGNLSEAYAVGITHMMEAVEQIRGTAINQVKDAEIALVTGGPASLPISGLLLSR</sequence>
<dbReference type="PIRSF" id="PIRSF000429">
    <property type="entry name" value="Ac-CoA_Ac_transf"/>
    <property type="match status" value="1"/>
</dbReference>
<dbReference type="CDD" id="cd00829">
    <property type="entry name" value="SCP-x_thiolase"/>
    <property type="match status" value="1"/>
</dbReference>
<dbReference type="SUPFAM" id="SSF53901">
    <property type="entry name" value="Thiolase-like"/>
    <property type="match status" value="2"/>
</dbReference>
<keyword evidence="3" id="KW-1185">Reference proteome</keyword>
<dbReference type="Gene3D" id="3.40.47.10">
    <property type="match status" value="1"/>
</dbReference>
<evidence type="ECO:0000313" key="2">
    <source>
        <dbReference type="EMBL" id="QQD17320.1"/>
    </source>
</evidence>
<gene>
    <name evidence="2" type="ORF">I6N98_13220</name>
</gene>
<dbReference type="InterPro" id="IPR002155">
    <property type="entry name" value="Thiolase"/>
</dbReference>
<reference evidence="2 3" key="1">
    <citation type="submission" date="2020-12" db="EMBL/GenBank/DDBJ databases">
        <authorList>
            <person name="Shan Y."/>
        </authorList>
    </citation>
    <scope>NUCLEOTIDE SEQUENCE [LARGE SCALE GENOMIC DNA]</scope>
    <source>
        <strain evidence="3">csc3.9</strain>
    </source>
</reference>
<dbReference type="PANTHER" id="PTHR42870:SF1">
    <property type="entry name" value="NON-SPECIFIC LIPID-TRANSFER PROTEIN-LIKE 2"/>
    <property type="match status" value="1"/>
</dbReference>
<dbReference type="EMBL" id="CP066167">
    <property type="protein sequence ID" value="QQD17320.1"/>
    <property type="molecule type" value="Genomic_DNA"/>
</dbReference>
<dbReference type="RefSeq" id="WP_198568822.1">
    <property type="nucleotide sequence ID" value="NZ_CP066167.1"/>
</dbReference>
<proteinExistence type="predicted"/>
<dbReference type="Pfam" id="PF22691">
    <property type="entry name" value="Thiolase_C_1"/>
    <property type="match status" value="1"/>
</dbReference>
<dbReference type="InterPro" id="IPR016039">
    <property type="entry name" value="Thiolase-like"/>
</dbReference>
<evidence type="ECO:0000259" key="1">
    <source>
        <dbReference type="Pfam" id="PF22691"/>
    </source>
</evidence>
<feature type="domain" description="Thiolase C-terminal" evidence="1">
    <location>
        <begin position="265"/>
        <end position="374"/>
    </location>
</feature>
<dbReference type="AlphaFoldDB" id="A0A7T4QYV7"/>
<dbReference type="InterPro" id="IPR055140">
    <property type="entry name" value="Thiolase_C_2"/>
</dbReference>
<dbReference type="KEGG" id="snan:I6N98_13220"/>
<organism evidence="2 3">
    <name type="scientific">Spongiibacter nanhainus</name>
    <dbReference type="NCBI Taxonomy" id="2794344"/>
    <lineage>
        <taxon>Bacteria</taxon>
        <taxon>Pseudomonadati</taxon>
        <taxon>Pseudomonadota</taxon>
        <taxon>Gammaproteobacteria</taxon>
        <taxon>Cellvibrionales</taxon>
        <taxon>Spongiibacteraceae</taxon>
        <taxon>Spongiibacter</taxon>
    </lineage>
</organism>
<dbReference type="GO" id="GO:0003988">
    <property type="term" value="F:acetyl-CoA C-acyltransferase activity"/>
    <property type="evidence" value="ECO:0007669"/>
    <property type="project" value="UniProtKB-ARBA"/>
</dbReference>
<accession>A0A7T4QYV7</accession>
<evidence type="ECO:0000313" key="3">
    <source>
        <dbReference type="Proteomes" id="UP000596063"/>
    </source>
</evidence>
<dbReference type="PANTHER" id="PTHR42870">
    <property type="entry name" value="ACETYL-COA C-ACETYLTRANSFERASE"/>
    <property type="match status" value="1"/>
</dbReference>